<dbReference type="EMBL" id="LAZR01012471">
    <property type="protein sequence ID" value="KKM26649.1"/>
    <property type="molecule type" value="Genomic_DNA"/>
</dbReference>
<gene>
    <name evidence="1" type="ORF">LCGC14_1582570</name>
</gene>
<comment type="caution">
    <text evidence="1">The sequence shown here is derived from an EMBL/GenBank/DDBJ whole genome shotgun (WGS) entry which is preliminary data.</text>
</comment>
<evidence type="ECO:0000313" key="1">
    <source>
        <dbReference type="EMBL" id="KKM26649.1"/>
    </source>
</evidence>
<protein>
    <submittedName>
        <fullName evidence="1">Uncharacterized protein</fullName>
    </submittedName>
</protein>
<reference evidence="1" key="1">
    <citation type="journal article" date="2015" name="Nature">
        <title>Complex archaea that bridge the gap between prokaryotes and eukaryotes.</title>
        <authorList>
            <person name="Spang A."/>
            <person name="Saw J.H."/>
            <person name="Jorgensen S.L."/>
            <person name="Zaremba-Niedzwiedzka K."/>
            <person name="Martijn J."/>
            <person name="Lind A.E."/>
            <person name="van Eijk R."/>
            <person name="Schleper C."/>
            <person name="Guy L."/>
            <person name="Ettema T.J."/>
        </authorList>
    </citation>
    <scope>NUCLEOTIDE SEQUENCE</scope>
</reference>
<accession>A0A0F9J2K7</accession>
<name>A0A0F9J2K7_9ZZZZ</name>
<organism evidence="1">
    <name type="scientific">marine sediment metagenome</name>
    <dbReference type="NCBI Taxonomy" id="412755"/>
    <lineage>
        <taxon>unclassified sequences</taxon>
        <taxon>metagenomes</taxon>
        <taxon>ecological metagenomes</taxon>
    </lineage>
</organism>
<proteinExistence type="predicted"/>
<sequence>MRWIILLLFLVACEPDIIYIEKQVNPGLLEIHNELFDGTLHIKTDGRWIFADTLYTLDWFTLHDVRTFSLDEGGYRLELIHEGVGRYSSGVSVFRDSIVIKVIK</sequence>
<dbReference type="AlphaFoldDB" id="A0A0F9J2K7"/>